<name>A0A6J6DBX0_9ZZZZ</name>
<proteinExistence type="predicted"/>
<organism evidence="1">
    <name type="scientific">freshwater metagenome</name>
    <dbReference type="NCBI Taxonomy" id="449393"/>
    <lineage>
        <taxon>unclassified sequences</taxon>
        <taxon>metagenomes</taxon>
        <taxon>ecological metagenomes</taxon>
    </lineage>
</organism>
<gene>
    <name evidence="1" type="ORF">UFOPK1684_00066</name>
</gene>
<sequence>MDVDRIEQMFEYSFMSPTLSLDASPPQRADVRELQERIRSLESTHADYPVFPVAPGLESLFPHGGLRRGVVYDIDSSPSLLWALIAEATSSGTWCALVGIPDAGLAAAEGMGVNLDRLVLVPRPGEQWLSVVSALIDVVGIVALGPSAPPSDRVLSTLLGRLREREATMLSRSGWPRSEASISVSAHRWRGLGEGHGVLHEHHISVVVRSRQSTTARSCEMVIDAWGAHYNPGVASVTDISRHRSAG</sequence>
<evidence type="ECO:0000313" key="1">
    <source>
        <dbReference type="EMBL" id="CAB4560725.1"/>
    </source>
</evidence>
<dbReference type="EMBL" id="CAEZTM010000002">
    <property type="protein sequence ID" value="CAB4560725.1"/>
    <property type="molecule type" value="Genomic_DNA"/>
</dbReference>
<accession>A0A6J6DBX0</accession>
<dbReference type="AlphaFoldDB" id="A0A6J6DBX0"/>
<protein>
    <submittedName>
        <fullName evidence="1">Unannotated protein</fullName>
    </submittedName>
</protein>
<reference evidence="1" key="1">
    <citation type="submission" date="2020-05" db="EMBL/GenBank/DDBJ databases">
        <authorList>
            <person name="Chiriac C."/>
            <person name="Salcher M."/>
            <person name="Ghai R."/>
            <person name="Kavagutti S V."/>
        </authorList>
    </citation>
    <scope>NUCLEOTIDE SEQUENCE</scope>
</reference>